<proteinExistence type="inferred from homology"/>
<dbReference type="GO" id="GO:0005576">
    <property type="term" value="C:extracellular region"/>
    <property type="evidence" value="ECO:0007669"/>
    <property type="project" value="UniProtKB-SubCell"/>
</dbReference>
<reference evidence="7" key="1">
    <citation type="submission" date="2021-01" db="UniProtKB">
        <authorList>
            <consortium name="EnsemblPlants"/>
        </authorList>
    </citation>
    <scope>IDENTIFICATION</scope>
</reference>
<evidence type="ECO:0000256" key="6">
    <source>
        <dbReference type="RuleBase" id="RU367044"/>
    </source>
</evidence>
<evidence type="ECO:0000256" key="4">
    <source>
        <dbReference type="ARBA" id="ARBA00022525"/>
    </source>
</evidence>
<feature type="chain" id="PRO_5029941364" description="S-protein homolog" evidence="6">
    <location>
        <begin position="31"/>
        <end position="219"/>
    </location>
</feature>
<evidence type="ECO:0000256" key="5">
    <source>
        <dbReference type="ARBA" id="ARBA00022729"/>
    </source>
</evidence>
<feature type="signal peptide" evidence="6">
    <location>
        <begin position="1"/>
        <end position="30"/>
    </location>
</feature>
<dbReference type="Pfam" id="PF05938">
    <property type="entry name" value="Self-incomp_S1"/>
    <property type="match status" value="1"/>
</dbReference>
<comment type="similarity">
    <text evidence="2 6">Belongs to the plant self-incompatibility (S1) protein family.</text>
</comment>
<dbReference type="InterPro" id="IPR010264">
    <property type="entry name" value="Self-incomp_S1"/>
</dbReference>
<evidence type="ECO:0000313" key="8">
    <source>
        <dbReference type="Proteomes" id="UP000594263"/>
    </source>
</evidence>
<sequence>MDPKGVIMSVFAILLAMAILPVMNAQVAEARTCSWGFPKFYLSVENQMDKPATAIKVHCKSKDNDLGEHTLWNGMQTSFSFRPQVFGKTFFWCDVFWNDRWVVFDAYNDDRDNDRCMKNDCHCKWAITSKGPCFMSGETQKYDVSYSSNNPICKQIKMCSHDPKTPIKHTDSKWIQLLKYTFVIKIFVTTNVSQIQNGFSTIKIHMFSTKIFVTTNVPK</sequence>
<keyword evidence="8" id="KW-1185">Reference proteome</keyword>
<accession>A0A7N0V837</accession>
<evidence type="ECO:0000256" key="2">
    <source>
        <dbReference type="ARBA" id="ARBA00005581"/>
    </source>
</evidence>
<evidence type="ECO:0000256" key="3">
    <source>
        <dbReference type="ARBA" id="ARBA00022471"/>
    </source>
</evidence>
<dbReference type="Proteomes" id="UP000594263">
    <property type="component" value="Unplaced"/>
</dbReference>
<dbReference type="GO" id="GO:0060320">
    <property type="term" value="P:rejection of self pollen"/>
    <property type="evidence" value="ECO:0007669"/>
    <property type="project" value="UniProtKB-KW"/>
</dbReference>
<dbReference type="EnsemblPlants" id="Kaladp0334s0004.1.v1.1">
    <property type="protein sequence ID" value="Kaladp0334s0004.1.v1.1"/>
    <property type="gene ID" value="Kaladp0334s0004.v1.1"/>
</dbReference>
<dbReference type="PANTHER" id="PTHR31232">
    <property type="match status" value="1"/>
</dbReference>
<evidence type="ECO:0000313" key="7">
    <source>
        <dbReference type="EnsemblPlants" id="Kaladp0334s0004.1.v1.1"/>
    </source>
</evidence>
<name>A0A7N0V837_KALFE</name>
<dbReference type="Gramene" id="Kaladp0334s0004.1.v1.1">
    <property type="protein sequence ID" value="Kaladp0334s0004.1.v1.1"/>
    <property type="gene ID" value="Kaladp0334s0004.v1.1"/>
</dbReference>
<dbReference type="AlphaFoldDB" id="A0A7N0V837"/>
<dbReference type="PANTHER" id="PTHR31232:SF149">
    <property type="entry name" value="S-PROTEIN HOMOLOG"/>
    <property type="match status" value="1"/>
</dbReference>
<keyword evidence="5 6" id="KW-0732">Signal</keyword>
<protein>
    <recommendedName>
        <fullName evidence="6">S-protein homolog</fullName>
    </recommendedName>
</protein>
<organism evidence="7 8">
    <name type="scientific">Kalanchoe fedtschenkoi</name>
    <name type="common">Lavender scallops</name>
    <name type="synonym">South American air plant</name>
    <dbReference type="NCBI Taxonomy" id="63787"/>
    <lineage>
        <taxon>Eukaryota</taxon>
        <taxon>Viridiplantae</taxon>
        <taxon>Streptophyta</taxon>
        <taxon>Embryophyta</taxon>
        <taxon>Tracheophyta</taxon>
        <taxon>Spermatophyta</taxon>
        <taxon>Magnoliopsida</taxon>
        <taxon>eudicotyledons</taxon>
        <taxon>Gunneridae</taxon>
        <taxon>Pentapetalae</taxon>
        <taxon>Saxifragales</taxon>
        <taxon>Crassulaceae</taxon>
        <taxon>Kalanchoe</taxon>
    </lineage>
</organism>
<keyword evidence="4 6" id="KW-0964">Secreted</keyword>
<comment type="subcellular location">
    <subcellularLocation>
        <location evidence="1 6">Secreted</location>
    </subcellularLocation>
</comment>
<keyword evidence="3 6" id="KW-0713">Self-incompatibility</keyword>
<evidence type="ECO:0000256" key="1">
    <source>
        <dbReference type="ARBA" id="ARBA00004613"/>
    </source>
</evidence>